<dbReference type="CDD" id="cd00861">
    <property type="entry name" value="ProRS_anticodon_short"/>
    <property type="match status" value="1"/>
</dbReference>
<dbReference type="InterPro" id="IPR004500">
    <property type="entry name" value="Pro-tRNA-synth_IIa_bac-type"/>
</dbReference>
<dbReference type="Proteomes" id="UP000636949">
    <property type="component" value="Unassembled WGS sequence"/>
</dbReference>
<dbReference type="GO" id="GO:0002161">
    <property type="term" value="F:aminoacyl-tRNA deacylase activity"/>
    <property type="evidence" value="ECO:0007669"/>
    <property type="project" value="InterPro"/>
</dbReference>
<dbReference type="SUPFAM" id="SSF52954">
    <property type="entry name" value="Class II aaRS ABD-related"/>
    <property type="match status" value="1"/>
</dbReference>
<dbReference type="InterPro" id="IPR036754">
    <property type="entry name" value="YbaK/aa-tRNA-synt-asso_dom_sf"/>
</dbReference>
<dbReference type="InterPro" id="IPR044140">
    <property type="entry name" value="ProRS_anticodon_short"/>
</dbReference>
<comment type="similarity">
    <text evidence="10">Belongs to the class-II aminoacyl-tRNA synthetase family. ProS type 1 subfamily.</text>
</comment>
<keyword evidence="13" id="KW-1185">Reference proteome</keyword>
<name>A0A8J2Z2I7_9GAMM</name>
<dbReference type="PROSITE" id="PS50862">
    <property type="entry name" value="AA_TRNA_LIGASE_II"/>
    <property type="match status" value="1"/>
</dbReference>
<dbReference type="InterPro" id="IPR045864">
    <property type="entry name" value="aa-tRNA-synth_II/BPL/LPL"/>
</dbReference>
<evidence type="ECO:0000256" key="3">
    <source>
        <dbReference type="ARBA" id="ARBA00022490"/>
    </source>
</evidence>
<keyword evidence="7 10" id="KW-0648">Protein biosynthesis</keyword>
<dbReference type="OrthoDB" id="9809052at2"/>
<evidence type="ECO:0000256" key="7">
    <source>
        <dbReference type="ARBA" id="ARBA00022917"/>
    </source>
</evidence>
<sequence length="580" mass="65415">MRVSQTLLATEKETPKDAELISHQYMLRAGLIRKLASGIYQWLPTGMKVLQKVQTIVREEMDNAGACEILMPSILPAELLQETHRWQKFGPELLKMQDRHERDFCYGPTHEEPIVDIARKEIKSYKQLPLNLYQIQTKFRDEIRPRFGVMRAREFIMKDAYSFHSNYDCLENTYQKMHQAYCNILTRMGLKFRVVNADAGAIGGSKTHEFQVLAAAGEDIICYSSQSDYAANIEMAEYLKPDLITRKSPSQSLEKIATPDLKTISDICQKFDLLPENTIKTIIIKDSDNTLFALVLRGDHELNEIKIEKLPQINAPFTFATEAEIQQAFNANIGSLGPVNSLIKVIADYSAVMLHDFVCGANEDAFHFFGANWDRDIKSYDVADLRNVVVGDISPDGKGTLELTSGIEVGHIFQLGDNYSKAMNANILDENGKKQDLIMGCYGFGVTRIIAAAIEQSHDDNGIIWPSEIAPYDISIIPMNMHKSTKVFEIANKLYNDLRAAGFDVLFDDRKERPGIMFADADLIGAPHQLIIGERGLENDVIEYKCRKTQQKSEIPYTIDAVLQKVCAKQTSKAKLSPCH</sequence>
<comment type="domain">
    <text evidence="10">Consists of three domains: the N-terminal catalytic domain, the editing domain and the C-terminal anticodon-binding domain.</text>
</comment>
<dbReference type="EC" id="6.1.1.15" evidence="10"/>
<proteinExistence type="inferred from homology"/>
<evidence type="ECO:0000256" key="2">
    <source>
        <dbReference type="ARBA" id="ARBA00011738"/>
    </source>
</evidence>
<keyword evidence="6 10" id="KW-0067">ATP-binding</keyword>
<dbReference type="Pfam" id="PF00587">
    <property type="entry name" value="tRNA-synt_2b"/>
    <property type="match status" value="1"/>
</dbReference>
<dbReference type="PANTHER" id="PTHR42753:SF2">
    <property type="entry name" value="PROLINE--TRNA LIGASE"/>
    <property type="match status" value="1"/>
</dbReference>
<dbReference type="RefSeq" id="WP_117001515.1">
    <property type="nucleotide sequence ID" value="NZ_BMJS01000002.1"/>
</dbReference>
<dbReference type="PRINTS" id="PR01046">
    <property type="entry name" value="TRNASYNTHPRO"/>
</dbReference>
<organism evidence="12 13">
    <name type="scientific">Cysteiniphilum litorale</name>
    <dbReference type="NCBI Taxonomy" id="2056700"/>
    <lineage>
        <taxon>Bacteria</taxon>
        <taxon>Pseudomonadati</taxon>
        <taxon>Pseudomonadota</taxon>
        <taxon>Gammaproteobacteria</taxon>
        <taxon>Thiotrichales</taxon>
        <taxon>Fastidiosibacteraceae</taxon>
        <taxon>Cysteiniphilum</taxon>
    </lineage>
</organism>
<protein>
    <recommendedName>
        <fullName evidence="10">Proline--tRNA ligase</fullName>
        <ecNumber evidence="10">6.1.1.15</ecNumber>
    </recommendedName>
    <alternativeName>
        <fullName evidence="10">Prolyl-tRNA synthetase</fullName>
        <shortName evidence="10">ProRS</shortName>
    </alternativeName>
</protein>
<evidence type="ECO:0000256" key="8">
    <source>
        <dbReference type="ARBA" id="ARBA00023146"/>
    </source>
</evidence>
<dbReference type="Gene3D" id="3.40.50.800">
    <property type="entry name" value="Anticodon-binding domain"/>
    <property type="match status" value="1"/>
</dbReference>
<comment type="catalytic activity">
    <reaction evidence="9 10">
        <text>tRNA(Pro) + L-proline + ATP = L-prolyl-tRNA(Pro) + AMP + diphosphate</text>
        <dbReference type="Rhea" id="RHEA:14305"/>
        <dbReference type="Rhea" id="RHEA-COMP:9700"/>
        <dbReference type="Rhea" id="RHEA-COMP:9702"/>
        <dbReference type="ChEBI" id="CHEBI:30616"/>
        <dbReference type="ChEBI" id="CHEBI:33019"/>
        <dbReference type="ChEBI" id="CHEBI:60039"/>
        <dbReference type="ChEBI" id="CHEBI:78442"/>
        <dbReference type="ChEBI" id="CHEBI:78532"/>
        <dbReference type="ChEBI" id="CHEBI:456215"/>
        <dbReference type="EC" id="6.1.1.15"/>
    </reaction>
</comment>
<dbReference type="EMBL" id="BMJS01000002">
    <property type="protein sequence ID" value="GGF90022.1"/>
    <property type="molecule type" value="Genomic_DNA"/>
</dbReference>
<dbReference type="InterPro" id="IPR050062">
    <property type="entry name" value="Pro-tRNA_synthetase"/>
</dbReference>
<dbReference type="NCBIfam" id="TIGR00409">
    <property type="entry name" value="proS_fam_II"/>
    <property type="match status" value="1"/>
</dbReference>
<comment type="caution">
    <text evidence="12">The sequence shown here is derived from an EMBL/GenBank/DDBJ whole genome shotgun (WGS) entry which is preliminary data.</text>
</comment>
<dbReference type="GO" id="GO:0004827">
    <property type="term" value="F:proline-tRNA ligase activity"/>
    <property type="evidence" value="ECO:0007669"/>
    <property type="project" value="UniProtKB-UniRule"/>
</dbReference>
<evidence type="ECO:0000256" key="5">
    <source>
        <dbReference type="ARBA" id="ARBA00022741"/>
    </source>
</evidence>
<accession>A0A8J2Z2I7</accession>
<dbReference type="SUPFAM" id="SSF55826">
    <property type="entry name" value="YbaK/ProRS associated domain"/>
    <property type="match status" value="1"/>
</dbReference>
<keyword evidence="5 10" id="KW-0547">Nucleotide-binding</keyword>
<dbReference type="NCBIfam" id="NF006625">
    <property type="entry name" value="PRK09194.1"/>
    <property type="match status" value="1"/>
</dbReference>
<evidence type="ECO:0000256" key="1">
    <source>
        <dbReference type="ARBA" id="ARBA00004496"/>
    </source>
</evidence>
<evidence type="ECO:0000256" key="4">
    <source>
        <dbReference type="ARBA" id="ARBA00022598"/>
    </source>
</evidence>
<keyword evidence="8 10" id="KW-0030">Aminoacyl-tRNA synthetase</keyword>
<dbReference type="CDD" id="cd04334">
    <property type="entry name" value="ProRS-INS"/>
    <property type="match status" value="1"/>
</dbReference>
<dbReference type="SUPFAM" id="SSF55681">
    <property type="entry name" value="Class II aaRS and biotin synthetases"/>
    <property type="match status" value="1"/>
</dbReference>
<gene>
    <name evidence="10 12" type="primary">proS</name>
    <name evidence="12" type="ORF">GCM10010995_04180</name>
</gene>
<evidence type="ECO:0000259" key="11">
    <source>
        <dbReference type="PROSITE" id="PS50862"/>
    </source>
</evidence>
<keyword evidence="3 10" id="KW-0963">Cytoplasm</keyword>
<dbReference type="InterPro" id="IPR006195">
    <property type="entry name" value="aa-tRNA-synth_II"/>
</dbReference>
<dbReference type="InterPro" id="IPR002314">
    <property type="entry name" value="aa-tRNA-synt_IIb"/>
</dbReference>
<dbReference type="Gene3D" id="3.30.930.10">
    <property type="entry name" value="Bira Bifunctional Protein, Domain 2"/>
    <property type="match status" value="2"/>
</dbReference>
<comment type="function">
    <text evidence="10">Catalyzes the attachment of proline to tRNA(Pro) in a two-step reaction: proline is first activated by ATP to form Pro-AMP and then transferred to the acceptor end of tRNA(Pro). As ProRS can inadvertently accommodate and process non-cognate amino acids such as alanine and cysteine, to avoid such errors it has two additional distinct editing activities against alanine. One activity is designated as 'pretransfer' editing and involves the tRNA(Pro)-independent hydrolysis of activated Ala-AMP. The other activity is designated 'posttransfer' editing and involves deacylation of mischarged Ala-tRNA(Pro). The misacylated Cys-tRNA(Pro) is not edited by ProRS.</text>
</comment>
<keyword evidence="4 10" id="KW-0436">Ligase</keyword>
<dbReference type="GO" id="GO:0005524">
    <property type="term" value="F:ATP binding"/>
    <property type="evidence" value="ECO:0007669"/>
    <property type="project" value="UniProtKB-UniRule"/>
</dbReference>
<dbReference type="InterPro" id="IPR004154">
    <property type="entry name" value="Anticodon-bd"/>
</dbReference>
<dbReference type="PIRSF" id="PIRSF001535">
    <property type="entry name" value="ProRS_1"/>
    <property type="match status" value="1"/>
</dbReference>
<dbReference type="AlphaFoldDB" id="A0A8J2Z2I7"/>
<dbReference type="InterPro" id="IPR036621">
    <property type="entry name" value="Anticodon-bd_dom_sf"/>
</dbReference>
<dbReference type="Gene3D" id="3.90.960.10">
    <property type="entry name" value="YbaK/aminoacyl-tRNA synthetase-associated domain"/>
    <property type="match status" value="1"/>
</dbReference>
<dbReference type="FunFam" id="3.30.930.10:FF:000042">
    <property type="entry name" value="probable proline--tRNA ligase, mitochondrial"/>
    <property type="match status" value="1"/>
</dbReference>
<dbReference type="PANTHER" id="PTHR42753">
    <property type="entry name" value="MITOCHONDRIAL RIBOSOME PROTEIN L39/PROLYL-TRNA LIGASE FAMILY MEMBER"/>
    <property type="match status" value="1"/>
</dbReference>
<feature type="domain" description="Aminoacyl-transfer RNA synthetases class-II family profile" evidence="11">
    <location>
        <begin position="38"/>
        <end position="466"/>
    </location>
</feature>
<evidence type="ECO:0000256" key="9">
    <source>
        <dbReference type="ARBA" id="ARBA00047671"/>
    </source>
</evidence>
<reference evidence="12" key="2">
    <citation type="submission" date="2020-09" db="EMBL/GenBank/DDBJ databases">
        <authorList>
            <person name="Sun Q."/>
            <person name="Zhou Y."/>
        </authorList>
    </citation>
    <scope>NUCLEOTIDE SEQUENCE</scope>
    <source>
        <strain evidence="12">CGMCC 1.15758</strain>
    </source>
</reference>
<evidence type="ECO:0000256" key="10">
    <source>
        <dbReference type="HAMAP-Rule" id="MF_01569"/>
    </source>
</evidence>
<dbReference type="GO" id="GO:0005829">
    <property type="term" value="C:cytosol"/>
    <property type="evidence" value="ECO:0007669"/>
    <property type="project" value="TreeGrafter"/>
</dbReference>
<evidence type="ECO:0000313" key="13">
    <source>
        <dbReference type="Proteomes" id="UP000636949"/>
    </source>
</evidence>
<evidence type="ECO:0000313" key="12">
    <source>
        <dbReference type="EMBL" id="GGF90022.1"/>
    </source>
</evidence>
<dbReference type="InterPro" id="IPR002316">
    <property type="entry name" value="Pro-tRNA-ligase_IIa"/>
</dbReference>
<dbReference type="Pfam" id="PF04073">
    <property type="entry name" value="tRNA_edit"/>
    <property type="match status" value="1"/>
</dbReference>
<dbReference type="HAMAP" id="MF_01569">
    <property type="entry name" value="Pro_tRNA_synth_type1"/>
    <property type="match status" value="1"/>
</dbReference>
<evidence type="ECO:0000256" key="6">
    <source>
        <dbReference type="ARBA" id="ARBA00022840"/>
    </source>
</evidence>
<comment type="subcellular location">
    <subcellularLocation>
        <location evidence="1 10">Cytoplasm</location>
    </subcellularLocation>
</comment>
<reference evidence="12" key="1">
    <citation type="journal article" date="2014" name="Int. J. Syst. Evol. Microbiol.">
        <title>Complete genome sequence of Corynebacterium casei LMG S-19264T (=DSM 44701T), isolated from a smear-ripened cheese.</title>
        <authorList>
            <consortium name="US DOE Joint Genome Institute (JGI-PGF)"/>
            <person name="Walter F."/>
            <person name="Albersmeier A."/>
            <person name="Kalinowski J."/>
            <person name="Ruckert C."/>
        </authorList>
    </citation>
    <scope>NUCLEOTIDE SEQUENCE</scope>
    <source>
        <strain evidence="12">CGMCC 1.15758</strain>
    </source>
</reference>
<comment type="subunit">
    <text evidence="2 10">Homodimer.</text>
</comment>
<dbReference type="InterPro" id="IPR007214">
    <property type="entry name" value="YbaK/aa-tRNA-synth-assoc-dom"/>
</dbReference>
<dbReference type="GO" id="GO:0006433">
    <property type="term" value="P:prolyl-tRNA aminoacylation"/>
    <property type="evidence" value="ECO:0007669"/>
    <property type="project" value="UniProtKB-UniRule"/>
</dbReference>
<dbReference type="Pfam" id="PF03129">
    <property type="entry name" value="HGTP_anticodon"/>
    <property type="match status" value="1"/>
</dbReference>
<dbReference type="CDD" id="cd00779">
    <property type="entry name" value="ProRS_core_prok"/>
    <property type="match status" value="1"/>
</dbReference>
<dbReference type="InterPro" id="IPR023717">
    <property type="entry name" value="Pro-tRNA-Synthase_IIa_type1"/>
</dbReference>
<dbReference type="InterPro" id="IPR033730">
    <property type="entry name" value="ProRS_core_prok"/>
</dbReference>